<feature type="transmembrane region" description="Helical" evidence="3">
    <location>
        <begin position="74"/>
        <end position="95"/>
    </location>
</feature>
<dbReference type="Gene3D" id="6.10.340.10">
    <property type="match status" value="1"/>
</dbReference>
<keyword evidence="6" id="KW-1185">Reference proteome</keyword>
<dbReference type="PANTHER" id="PTHR32089">
    <property type="entry name" value="METHYL-ACCEPTING CHEMOTAXIS PROTEIN MCPB"/>
    <property type="match status" value="1"/>
</dbReference>
<dbReference type="PROSITE" id="PS50005">
    <property type="entry name" value="TPR"/>
    <property type="match status" value="2"/>
</dbReference>
<dbReference type="AlphaFoldDB" id="S3V0U3"/>
<dbReference type="SUPFAM" id="SSF81606">
    <property type="entry name" value="PP2C-like"/>
    <property type="match status" value="1"/>
</dbReference>
<feature type="coiled-coil region" evidence="2">
    <location>
        <begin position="577"/>
        <end position="622"/>
    </location>
</feature>
<feature type="transmembrane region" description="Helical" evidence="3">
    <location>
        <begin position="244"/>
        <end position="266"/>
    </location>
</feature>
<dbReference type="GO" id="GO:0007165">
    <property type="term" value="P:signal transduction"/>
    <property type="evidence" value="ECO:0007669"/>
    <property type="project" value="InterPro"/>
</dbReference>
<name>S3V0U3_9LEPT</name>
<dbReference type="Pfam" id="PF07228">
    <property type="entry name" value="SpoIIE"/>
    <property type="match status" value="1"/>
</dbReference>
<dbReference type="SMART" id="SM00331">
    <property type="entry name" value="PP2C_SIG"/>
    <property type="match status" value="1"/>
</dbReference>
<dbReference type="Gene3D" id="1.25.40.10">
    <property type="entry name" value="Tetratricopeptide repeat domain"/>
    <property type="match status" value="1"/>
</dbReference>
<dbReference type="OrthoDB" id="340941at2"/>
<dbReference type="InterPro" id="IPR003660">
    <property type="entry name" value="HAMP_dom"/>
</dbReference>
<feature type="transmembrane region" description="Helical" evidence="3">
    <location>
        <begin position="47"/>
        <end position="68"/>
    </location>
</feature>
<comment type="caution">
    <text evidence="5">The sequence shown here is derived from an EMBL/GenBank/DDBJ whole genome shotgun (WGS) entry which is preliminary data.</text>
</comment>
<dbReference type="Proteomes" id="UP000014540">
    <property type="component" value="Unassembled WGS sequence"/>
</dbReference>
<gene>
    <name evidence="5" type="ORF">LEP1GSC058_3345</name>
</gene>
<dbReference type="GO" id="GO:0016020">
    <property type="term" value="C:membrane"/>
    <property type="evidence" value="ECO:0007669"/>
    <property type="project" value="InterPro"/>
</dbReference>
<dbReference type="InterPro" id="IPR001932">
    <property type="entry name" value="PPM-type_phosphatase-like_dom"/>
</dbReference>
<dbReference type="Gene3D" id="3.60.40.10">
    <property type="entry name" value="PPM-type phosphatase domain"/>
    <property type="match status" value="1"/>
</dbReference>
<dbReference type="SUPFAM" id="SSF158472">
    <property type="entry name" value="HAMP domain-like"/>
    <property type="match status" value="1"/>
</dbReference>
<feature type="transmembrane region" description="Helical" evidence="3">
    <location>
        <begin position="220"/>
        <end position="237"/>
    </location>
</feature>
<dbReference type="EMBL" id="AKWZ02000010">
    <property type="protein sequence ID" value="EPG74239.1"/>
    <property type="molecule type" value="Genomic_DNA"/>
</dbReference>
<sequence length="1059" mass="121530">MGLDTISWDLVLFNYYSFGSLLVTLTTFFLGSFFLTLKNKTVATTHLGIGFLLFTFFEMGYFVAAFLYHPFASYHRWITGGFILPALTHFTQFLLRFPGNSNQRLARWVLIVEYSVITIVVTFFIYLTSISENIYHFTAHHWDFNAYDASRYLAIVIAIESVVGFLIIPTWRVIVTKDKRRIALLMFTIGFLIAAIYPNISNVVSRDGAMERSTYMTSNVIFFVAAFSVLAIAFINNSAERTTFMVKIVGITLFTICLIMQALVYISSQEKDAEYDSLKMVNIERAIENGVKTKDIEYIIRWNDNKNSLSSGEYDKKIDLNLMQVEIDLQNVTIYEEIRNLDEKKFRPKLQEVLEKTHTYFGGYRRQILEFISQSAQLSDGELKAAILGEAEKWNKQAFIATNRLEGVVGGNFCKKGRSFIESLGSESHKKEIFSHWSENCLWDGKQLSDVQLREEVLRYFRYFKPSETRHYRRSQDGNGHYVAFMKFSPETLEMSEVGFSYLVYRQFMHPTAVKQTIILLIVIFVVLVLFPLFFKSSLVDPLNGLLAGVEKVNKGDLDVVVPVKVRDEIGFLADSFNAMVASIKQARRELQDYAENLEEKVKERTKEVQEKMEEVQRLKVQQDGDYFLTSLLAKPLFYNANKSKHVATDFIIRQKKQFEFRGKHSDLGGDICVTGNLRLGRPDSFKRFTVAMNGDAMGKSMQGAGGALVMGVVMNSILARSAANNRILETTPEQWLGDIYHEIHSVFKSFNGSMVISACVYLIEDETGKCWYFNAEHPFTVLYRDGKASFIEEGLTLRKLGLDSEFDFKVHSLQLKKGDVLILGSDGRDDVDLTPDETIRTINEDEMLFLRHVEKAKANLEEIETEIRKTGELTDDLSLLKVEFQTEPKKDEIEDIFDDTDHIDKALNTDSVYEEARKLYKTGRLEEALDLLKTGYMHDSANQKLNKLLGLLSFKGKDYATAVEVLNNYLGTDPDLHEYWFYLSIANKKMGKYDLALSASLKLLEVDPDNLSNLVNLADIYRLMEMYDRAEEYARKILQREPGNENAHKLIRLIERDR</sequence>
<reference evidence="5" key="1">
    <citation type="submission" date="2013-04" db="EMBL/GenBank/DDBJ databases">
        <authorList>
            <person name="Harkins D.M."/>
            <person name="Durkin A.S."/>
            <person name="Selengut J.D."/>
            <person name="Sanka R."/>
            <person name="DePew J."/>
            <person name="Purushe J."/>
            <person name="Ahmed A."/>
            <person name="van der Linden H."/>
            <person name="Goris M.G.A."/>
            <person name="Hartskeerl R.A."/>
            <person name="Vinetz J.M."/>
            <person name="Sutton G.G."/>
            <person name="Nelson W.C."/>
            <person name="Fouts D.E."/>
        </authorList>
    </citation>
    <scope>NUCLEOTIDE SEQUENCE [LARGE SCALE GENOMIC DNA]</scope>
    <source>
        <strain evidence="5">BUT 6</strain>
    </source>
</reference>
<dbReference type="InterPro" id="IPR036457">
    <property type="entry name" value="PPM-type-like_dom_sf"/>
</dbReference>
<dbReference type="Pfam" id="PF13181">
    <property type="entry name" value="TPR_8"/>
    <property type="match status" value="1"/>
</dbReference>
<feature type="transmembrane region" description="Helical" evidence="3">
    <location>
        <begin position="107"/>
        <end position="129"/>
    </location>
</feature>
<feature type="repeat" description="TPR" evidence="1">
    <location>
        <begin position="978"/>
        <end position="1011"/>
    </location>
</feature>
<keyword evidence="1" id="KW-0802">TPR repeat</keyword>
<evidence type="ECO:0000256" key="3">
    <source>
        <dbReference type="SAM" id="Phobius"/>
    </source>
</evidence>
<evidence type="ECO:0000256" key="2">
    <source>
        <dbReference type="SAM" id="Coils"/>
    </source>
</evidence>
<evidence type="ECO:0000256" key="1">
    <source>
        <dbReference type="PROSITE-ProRule" id="PRU00339"/>
    </source>
</evidence>
<dbReference type="PROSITE" id="PS50885">
    <property type="entry name" value="HAMP"/>
    <property type="match status" value="1"/>
</dbReference>
<dbReference type="SMART" id="SM00304">
    <property type="entry name" value="HAMP"/>
    <property type="match status" value="1"/>
</dbReference>
<dbReference type="PANTHER" id="PTHR32089:SF114">
    <property type="entry name" value="METHYL-ACCEPTING CHEMOTAXIS PROTEIN MCPB"/>
    <property type="match status" value="1"/>
</dbReference>
<dbReference type="SMART" id="SM00028">
    <property type="entry name" value="TPR"/>
    <property type="match status" value="3"/>
</dbReference>
<protein>
    <submittedName>
        <fullName evidence="5">SpoIIE-like protein phosphatase domain protein</fullName>
    </submittedName>
</protein>
<keyword evidence="3" id="KW-1133">Transmembrane helix</keyword>
<accession>S3V0U3</accession>
<feature type="transmembrane region" description="Helical" evidence="3">
    <location>
        <begin position="12"/>
        <end position="35"/>
    </location>
</feature>
<keyword evidence="3" id="KW-0812">Transmembrane</keyword>
<feature type="transmembrane region" description="Helical" evidence="3">
    <location>
        <begin position="182"/>
        <end position="200"/>
    </location>
</feature>
<feature type="repeat" description="TPR" evidence="1">
    <location>
        <begin position="1012"/>
        <end position="1045"/>
    </location>
</feature>
<dbReference type="STRING" id="1193011.LEP1GSC058_3345"/>
<organism evidence="5 6">
    <name type="scientific">Leptospira fainei serovar Hurstbridge str. BUT 6</name>
    <dbReference type="NCBI Taxonomy" id="1193011"/>
    <lineage>
        <taxon>Bacteria</taxon>
        <taxon>Pseudomonadati</taxon>
        <taxon>Spirochaetota</taxon>
        <taxon>Spirochaetia</taxon>
        <taxon>Leptospirales</taxon>
        <taxon>Leptospiraceae</taxon>
        <taxon>Leptospira</taxon>
    </lineage>
</organism>
<feature type="domain" description="HAMP" evidence="4">
    <location>
        <begin position="537"/>
        <end position="589"/>
    </location>
</feature>
<dbReference type="RefSeq" id="WP_016550697.1">
    <property type="nucleotide sequence ID" value="NZ_AKWZ02000010.1"/>
</dbReference>
<dbReference type="CDD" id="cd06225">
    <property type="entry name" value="HAMP"/>
    <property type="match status" value="1"/>
</dbReference>
<evidence type="ECO:0000313" key="5">
    <source>
        <dbReference type="EMBL" id="EPG74239.1"/>
    </source>
</evidence>
<dbReference type="InterPro" id="IPR011990">
    <property type="entry name" value="TPR-like_helical_dom_sf"/>
</dbReference>
<keyword evidence="2" id="KW-0175">Coiled coil</keyword>
<keyword evidence="3" id="KW-0472">Membrane</keyword>
<evidence type="ECO:0000313" key="6">
    <source>
        <dbReference type="Proteomes" id="UP000014540"/>
    </source>
</evidence>
<dbReference type="Pfam" id="PF00672">
    <property type="entry name" value="HAMP"/>
    <property type="match status" value="1"/>
</dbReference>
<evidence type="ECO:0000259" key="4">
    <source>
        <dbReference type="PROSITE" id="PS50885"/>
    </source>
</evidence>
<proteinExistence type="predicted"/>
<dbReference type="InterPro" id="IPR019734">
    <property type="entry name" value="TPR_rpt"/>
</dbReference>
<feature type="transmembrane region" description="Helical" evidence="3">
    <location>
        <begin position="149"/>
        <end position="170"/>
    </location>
</feature>
<dbReference type="SUPFAM" id="SSF48452">
    <property type="entry name" value="TPR-like"/>
    <property type="match status" value="1"/>
</dbReference>